<feature type="transmembrane region" description="Helical" evidence="1">
    <location>
        <begin position="95"/>
        <end position="120"/>
    </location>
</feature>
<dbReference type="OrthoDB" id="2991206at2759"/>
<keyword evidence="1" id="KW-0472">Membrane</keyword>
<dbReference type="AlphaFoldDB" id="F8NV85"/>
<protein>
    <recommendedName>
        <fullName evidence="3">Adhesin domain-containing protein</fullName>
    </recommendedName>
</protein>
<keyword evidence="1" id="KW-0812">Transmembrane</keyword>
<dbReference type="GeneID" id="18818883"/>
<dbReference type="EMBL" id="GL945433">
    <property type="protein sequence ID" value="EGO25347.1"/>
    <property type="molecule type" value="Genomic_DNA"/>
</dbReference>
<evidence type="ECO:0000256" key="1">
    <source>
        <dbReference type="SAM" id="Phobius"/>
    </source>
</evidence>
<dbReference type="HOGENOM" id="CLU_609826_0_0_1"/>
<name>F8NV85_SERL9</name>
<accession>F8NV85</accession>
<organism>
    <name type="scientific">Serpula lacrymans var. lacrymans (strain S7.9)</name>
    <name type="common">Dry rot fungus</name>
    <dbReference type="NCBI Taxonomy" id="578457"/>
    <lineage>
        <taxon>Eukaryota</taxon>
        <taxon>Fungi</taxon>
        <taxon>Dikarya</taxon>
        <taxon>Basidiomycota</taxon>
        <taxon>Agaricomycotina</taxon>
        <taxon>Agaricomycetes</taxon>
        <taxon>Agaricomycetidae</taxon>
        <taxon>Boletales</taxon>
        <taxon>Coniophorineae</taxon>
        <taxon>Serpulaceae</taxon>
        <taxon>Serpula</taxon>
    </lineage>
</organism>
<gene>
    <name evidence="2" type="ORF">SERLADRAFT_465355</name>
</gene>
<evidence type="ECO:0000313" key="2">
    <source>
        <dbReference type="EMBL" id="EGO25347.1"/>
    </source>
</evidence>
<reference evidence="2" key="1">
    <citation type="submission" date="2011-04" db="EMBL/GenBank/DDBJ databases">
        <title>Evolution of plant cell wall degrading machinery underlies the functional diversity of forest fungi.</title>
        <authorList>
            <consortium name="US DOE Joint Genome Institute (JGI-PGF)"/>
            <person name="Eastwood D.C."/>
            <person name="Floudas D."/>
            <person name="Binder M."/>
            <person name="Majcherczyk A."/>
            <person name="Schneider P."/>
            <person name="Aerts A."/>
            <person name="Asiegbu F.O."/>
            <person name="Baker S.E."/>
            <person name="Barry K."/>
            <person name="Bendiksby M."/>
            <person name="Blumentritt M."/>
            <person name="Coutinho P.M."/>
            <person name="Cullen D."/>
            <person name="Cullen D."/>
            <person name="Gathman A."/>
            <person name="Goodell B."/>
            <person name="Henrissat B."/>
            <person name="Ihrmark K."/>
            <person name="Kauserud H."/>
            <person name="Kohler A."/>
            <person name="LaButti K."/>
            <person name="Lapidus A."/>
            <person name="Lavin J.L."/>
            <person name="Lee Y.-H."/>
            <person name="Lindquist E."/>
            <person name="Lilly W."/>
            <person name="Lucas S."/>
            <person name="Morin E."/>
            <person name="Murat C."/>
            <person name="Oguiza J.A."/>
            <person name="Park J."/>
            <person name="Pisabarro A.G."/>
            <person name="Riley R."/>
            <person name="Rosling A."/>
            <person name="Salamov A."/>
            <person name="Schmidt O."/>
            <person name="Schmutz J."/>
            <person name="Skrede I."/>
            <person name="Stenlid J."/>
            <person name="Wiebenga A."/>
            <person name="Xie X."/>
            <person name="Kues U."/>
            <person name="Hibbett D.S."/>
            <person name="Hoffmeister D."/>
            <person name="Hogberg N."/>
            <person name="Martin F."/>
            <person name="Grigoriev I.V."/>
            <person name="Watkinson S.C."/>
        </authorList>
    </citation>
    <scope>NUCLEOTIDE SEQUENCE</scope>
    <source>
        <strain evidence="2">S7.9</strain>
    </source>
</reference>
<dbReference type="Proteomes" id="UP000008064">
    <property type="component" value="Unassembled WGS sequence"/>
</dbReference>
<evidence type="ECO:0008006" key="3">
    <source>
        <dbReference type="Google" id="ProtNLM"/>
    </source>
</evidence>
<dbReference type="RefSeq" id="XP_007317469.1">
    <property type="nucleotide sequence ID" value="XM_007317407.1"/>
</dbReference>
<sequence>MPFPRRNTNNNNNGGLGFFTMVAAVTAGLKLKERWDDYRAIPGDEGRLALHSPVDPAYMDEEDNIGLNNSATSNGFLSTEIPQVTAPKRKRSKKWCICCGLDCGLFWKAFGIVLLITIVWNGLKFGKWLVTPSPTGLEGLPAYGASLGCPSASHIYMGSKTNFTVPVGTESEHSLEISGIASGTLVVAEGASDATEIVYELILRRDDSDSFDDTSVGSTQEGQFVLQTPVSGSFCMRYDMTVYIPRNLKKLQLASRSTTQLKFATEGNVVLDDMSVTLYASNDNLNLLLPNTNIQATRMSLEVWRGWVVGDISIVNSTTIQTRNGDGVTNVHVHPDPQSSDVAYLETISGAGRTDVFYESDPSRLHRVISSTHTCERKGDMYLTYKEAEFNGQIDLKSQSFTGHGVQGMISAAPGRPNSELPWVGNKDGGDSLKIRSPQGWVGLYF</sequence>
<keyword evidence="1" id="KW-1133">Transmembrane helix</keyword>
<proteinExistence type="predicted"/>
<dbReference type="KEGG" id="sla:SERLADRAFT_465355"/>